<reference evidence="2 3" key="1">
    <citation type="journal article" date="2009" name="J. Bacteriol.">
        <title>Genome sequences of three Agrobacterium biovars help elucidate the evolution of multichromosome genomes in bacteria.</title>
        <authorList>
            <person name="Slater S.C."/>
            <person name="Goldman B.S."/>
            <person name="Goodner B."/>
            <person name="Setubal J.C."/>
            <person name="Farrand S.K."/>
            <person name="Nester E.W."/>
            <person name="Burr T.J."/>
            <person name="Banta L."/>
            <person name="Dickerman A.W."/>
            <person name="Paulsen I."/>
            <person name="Otten L."/>
            <person name="Suen G."/>
            <person name="Welch R."/>
            <person name="Almeida N.F."/>
            <person name="Arnold F."/>
            <person name="Burton O.T."/>
            <person name="Du Z."/>
            <person name="Ewing A."/>
            <person name="Godsy E."/>
            <person name="Heisel S."/>
            <person name="Houmiel K.L."/>
            <person name="Jhaveri J."/>
            <person name="Lu J."/>
            <person name="Miller N.M."/>
            <person name="Norton S."/>
            <person name="Chen Q."/>
            <person name="Phoolcharoen W."/>
            <person name="Ohlin V."/>
            <person name="Ondrusek D."/>
            <person name="Pride N."/>
            <person name="Stricklin S.L."/>
            <person name="Sun J."/>
            <person name="Wheeler C."/>
            <person name="Wilson L."/>
            <person name="Zhu H."/>
            <person name="Wood D.W."/>
        </authorList>
    </citation>
    <scope>NUCLEOTIDE SEQUENCE [LARGE SCALE GENOMIC DNA]</scope>
    <source>
        <strain evidence="3">K84 / ATCC BAA-868</strain>
    </source>
</reference>
<feature type="transmembrane region" description="Helical" evidence="1">
    <location>
        <begin position="6"/>
        <end position="24"/>
    </location>
</feature>
<dbReference type="KEGG" id="ara:Arad_4248"/>
<keyword evidence="1" id="KW-1133">Transmembrane helix</keyword>
<keyword evidence="1" id="KW-0472">Membrane</keyword>
<dbReference type="HOGENOM" id="CLU_1657126_0_0_5"/>
<protein>
    <submittedName>
        <fullName evidence="2">Uncharacterized protein</fullName>
    </submittedName>
</protein>
<name>B9JBU6_RHIR8</name>
<sequence>MKVTDWAAIIALIISTAGFVLQLIRWFDEGPKLRLSVMADAIFVTNDDKRDKLVLTVINRGSAPTLITHMIAFTFDARWRKLLNKPSTTGIVNSTIQRIPSEIGVNQTFLGSMAYDDNLKKARTEGRLYVGVIASHSNKNFLIHVPPEKPEKKLNKVGA</sequence>
<evidence type="ECO:0000313" key="2">
    <source>
        <dbReference type="EMBL" id="ACM27992.1"/>
    </source>
</evidence>
<keyword evidence="1" id="KW-0812">Transmembrane</keyword>
<proteinExistence type="predicted"/>
<accession>B9JBU6</accession>
<gene>
    <name evidence="2" type="ordered locus">Arad_4248</name>
</gene>
<dbReference type="AlphaFoldDB" id="B9JBU6"/>
<dbReference type="Proteomes" id="UP000001600">
    <property type="component" value="Chromosome 1"/>
</dbReference>
<organism evidence="2 3">
    <name type="scientific">Rhizobium rhizogenes (strain K84 / ATCC BAA-868)</name>
    <name type="common">Agrobacterium radiobacter</name>
    <dbReference type="NCBI Taxonomy" id="311403"/>
    <lineage>
        <taxon>Bacteria</taxon>
        <taxon>Pseudomonadati</taxon>
        <taxon>Pseudomonadota</taxon>
        <taxon>Alphaproteobacteria</taxon>
        <taxon>Hyphomicrobiales</taxon>
        <taxon>Rhizobiaceae</taxon>
        <taxon>Rhizobium/Agrobacterium group</taxon>
        <taxon>Rhizobium</taxon>
    </lineage>
</organism>
<evidence type="ECO:0000313" key="3">
    <source>
        <dbReference type="Proteomes" id="UP000001600"/>
    </source>
</evidence>
<evidence type="ECO:0000256" key="1">
    <source>
        <dbReference type="SAM" id="Phobius"/>
    </source>
</evidence>
<dbReference type="EMBL" id="CP000628">
    <property type="protein sequence ID" value="ACM27992.1"/>
    <property type="molecule type" value="Genomic_DNA"/>
</dbReference>